<dbReference type="InterPro" id="IPR035318">
    <property type="entry name" value="DUF5377"/>
</dbReference>
<gene>
    <name evidence="1" type="ORF">P375_06175</name>
</gene>
<sequence>MSKAAENQTYPLYQNSWVVRQSDPGEEGARNHLFETVYIQLDAHYNGTALSFHFSRKVEDKVEFSQQFDDLETLFKFLGESLDPVSLGLLGVKIGELNAQLGK</sequence>
<dbReference type="EMBL" id="JPXY01000024">
    <property type="protein sequence ID" value="KGQ32376.1"/>
    <property type="molecule type" value="Genomic_DNA"/>
</dbReference>
<name>A0A0A2XJ26_9PAST</name>
<dbReference type="AlphaFoldDB" id="A0A0A2XJ26"/>
<dbReference type="RefSeq" id="WP_039135477.1">
    <property type="nucleotide sequence ID" value="NZ_JPXY01000024.1"/>
</dbReference>
<dbReference type="Proteomes" id="UP000030418">
    <property type="component" value="Unassembled WGS sequence"/>
</dbReference>
<organism evidence="1 2">
    <name type="scientific">Gallibacterium genomosp. 2</name>
    <dbReference type="NCBI Taxonomy" id="155517"/>
    <lineage>
        <taxon>Bacteria</taxon>
        <taxon>Pseudomonadati</taxon>
        <taxon>Pseudomonadota</taxon>
        <taxon>Gammaproteobacteria</taxon>
        <taxon>Pasteurellales</taxon>
        <taxon>Pasteurellaceae</taxon>
        <taxon>Gallibacterium</taxon>
    </lineage>
</organism>
<proteinExistence type="predicted"/>
<protein>
    <submittedName>
        <fullName evidence="1">Dithiol-disulfide isomerase</fullName>
    </submittedName>
</protein>
<dbReference type="Pfam" id="PF17347">
    <property type="entry name" value="DUF5377"/>
    <property type="match status" value="1"/>
</dbReference>
<evidence type="ECO:0000313" key="1">
    <source>
        <dbReference type="EMBL" id="KGQ32376.1"/>
    </source>
</evidence>
<evidence type="ECO:0000313" key="2">
    <source>
        <dbReference type="Proteomes" id="UP000030418"/>
    </source>
</evidence>
<reference evidence="1 2" key="1">
    <citation type="submission" date="2014-08" db="EMBL/GenBank/DDBJ databases">
        <title>Chaperone-usher fimbriae in a diverse selection of Gallibacterium genomes.</title>
        <authorList>
            <person name="Kudirkiene E."/>
            <person name="Bager R.J."/>
            <person name="Johnson T.J."/>
            <person name="Bojesen A.M."/>
        </authorList>
    </citation>
    <scope>NUCLEOTIDE SEQUENCE [LARGE SCALE GENOMIC DNA]</scope>
    <source>
        <strain evidence="1 2">CCM5976</strain>
    </source>
</reference>
<comment type="caution">
    <text evidence="1">The sequence shown here is derived from an EMBL/GenBank/DDBJ whole genome shotgun (WGS) entry which is preliminary data.</text>
</comment>
<accession>A0A0A2XJ26</accession>
<dbReference type="GO" id="GO:0016853">
    <property type="term" value="F:isomerase activity"/>
    <property type="evidence" value="ECO:0007669"/>
    <property type="project" value="UniProtKB-KW"/>
</dbReference>
<keyword evidence="1" id="KW-0413">Isomerase</keyword>
<keyword evidence="2" id="KW-1185">Reference proteome</keyword>